<proteinExistence type="predicted"/>
<dbReference type="NCBIfam" id="NF038065">
    <property type="entry name" value="Pr6Pr"/>
    <property type="match status" value="1"/>
</dbReference>
<protein>
    <submittedName>
        <fullName evidence="2">F420-dependent oxidoreductase</fullName>
    </submittedName>
</protein>
<keyword evidence="1" id="KW-0472">Membrane</keyword>
<dbReference type="OrthoDB" id="9809977at2"/>
<dbReference type="RefSeq" id="WP_052022590.1">
    <property type="nucleotide sequence ID" value="NZ_AXCW01000066.1"/>
</dbReference>
<feature type="transmembrane region" description="Helical" evidence="1">
    <location>
        <begin position="46"/>
        <end position="67"/>
    </location>
</feature>
<keyword evidence="3" id="KW-1185">Reference proteome</keyword>
<dbReference type="InterPro" id="IPR049713">
    <property type="entry name" value="Pr6Pr-like"/>
</dbReference>
<gene>
    <name evidence="2" type="ORF">N866_18125</name>
</gene>
<keyword evidence="1" id="KW-0812">Transmembrane</keyword>
<comment type="caution">
    <text evidence="2">The sequence shown here is derived from an EMBL/GenBank/DDBJ whole genome shotgun (WGS) entry which is preliminary data.</text>
</comment>
<name>A0A021VUS5_9CELL</name>
<sequence length="227" mass="24248">MSRSTARLLHAVVAALCWGSLAVDVVALPLTEPAEPAPLLARYVELFSYFTILSVLLVGVVSTLLAVDPERDGRLLRVLRLDSLVCITVTGVVYHLLLRSTHDVQGVYVVTNLLDHTVVPVLAVLVWLLVGPRPRTDARTALLAVVLPLVWVGWTFVRGSVVGSYPYPYLDVTEIGAATAAVNTAGVAVGFLTLAALVTVAERLLPPAPRSGTRVQTESAEPVDVRA</sequence>
<evidence type="ECO:0000256" key="1">
    <source>
        <dbReference type="SAM" id="Phobius"/>
    </source>
</evidence>
<dbReference type="Proteomes" id="UP000019753">
    <property type="component" value="Unassembled WGS sequence"/>
</dbReference>
<keyword evidence="1" id="KW-1133">Transmembrane helix</keyword>
<accession>A0A021VUS5</accession>
<organism evidence="2 3">
    <name type="scientific">Actinotalea ferrariae CF5-4</name>
    <dbReference type="NCBI Taxonomy" id="948458"/>
    <lineage>
        <taxon>Bacteria</taxon>
        <taxon>Bacillati</taxon>
        <taxon>Actinomycetota</taxon>
        <taxon>Actinomycetes</taxon>
        <taxon>Micrococcales</taxon>
        <taxon>Cellulomonadaceae</taxon>
        <taxon>Actinotalea</taxon>
    </lineage>
</organism>
<dbReference type="AlphaFoldDB" id="A0A021VUS5"/>
<feature type="transmembrane region" description="Helical" evidence="1">
    <location>
        <begin position="177"/>
        <end position="201"/>
    </location>
</feature>
<evidence type="ECO:0000313" key="2">
    <source>
        <dbReference type="EMBL" id="EYR63815.1"/>
    </source>
</evidence>
<dbReference type="EMBL" id="AXCW01000066">
    <property type="protein sequence ID" value="EYR63815.1"/>
    <property type="molecule type" value="Genomic_DNA"/>
</dbReference>
<evidence type="ECO:0000313" key="3">
    <source>
        <dbReference type="Proteomes" id="UP000019753"/>
    </source>
</evidence>
<feature type="transmembrane region" description="Helical" evidence="1">
    <location>
        <begin position="79"/>
        <end position="97"/>
    </location>
</feature>
<feature type="transmembrane region" description="Helical" evidence="1">
    <location>
        <begin position="141"/>
        <end position="157"/>
    </location>
</feature>
<feature type="transmembrane region" description="Helical" evidence="1">
    <location>
        <begin position="109"/>
        <end position="129"/>
    </location>
</feature>
<reference evidence="2 3" key="1">
    <citation type="submission" date="2014-01" db="EMBL/GenBank/DDBJ databases">
        <title>Actinotalea ferrariae CF5-4.</title>
        <authorList>
            <person name="Chen F."/>
            <person name="Li Y."/>
            <person name="Wang G."/>
        </authorList>
    </citation>
    <scope>NUCLEOTIDE SEQUENCE [LARGE SCALE GENOMIC DNA]</scope>
    <source>
        <strain evidence="2 3">CF5-4</strain>
    </source>
</reference>